<dbReference type="InterPro" id="IPR036397">
    <property type="entry name" value="RNaseH_sf"/>
</dbReference>
<dbReference type="Pfam" id="PF13565">
    <property type="entry name" value="HTH_32"/>
    <property type="match status" value="1"/>
</dbReference>
<comment type="caution">
    <text evidence="2">The sequence shown here is derived from an EMBL/GenBank/DDBJ whole genome shotgun (WGS) entry which is preliminary data.</text>
</comment>
<dbReference type="SUPFAM" id="SSF53098">
    <property type="entry name" value="Ribonuclease H-like"/>
    <property type="match status" value="1"/>
</dbReference>
<dbReference type="InterPro" id="IPR012337">
    <property type="entry name" value="RNaseH-like_sf"/>
</dbReference>
<protein>
    <submittedName>
        <fullName evidence="2">IS630 family transposase</fullName>
    </submittedName>
</protein>
<evidence type="ECO:0000259" key="1">
    <source>
        <dbReference type="Pfam" id="PF13358"/>
    </source>
</evidence>
<accession>A0ABT3FTW4</accession>
<dbReference type="Pfam" id="PF13358">
    <property type="entry name" value="DDE_3"/>
    <property type="match status" value="1"/>
</dbReference>
<reference evidence="2 3" key="1">
    <citation type="submission" date="2022-10" db="EMBL/GenBank/DDBJ databases">
        <title>Luteolibacter flavescens strain MCCC 1K03193, whole genome shotgun sequencing project.</title>
        <authorList>
            <person name="Zhao G."/>
            <person name="Shen L."/>
        </authorList>
    </citation>
    <scope>NUCLEOTIDE SEQUENCE [LARGE SCALE GENOMIC DNA]</scope>
    <source>
        <strain evidence="2 3">MCCC 1K03193</strain>
    </source>
</reference>
<dbReference type="NCBIfam" id="NF033545">
    <property type="entry name" value="transpos_IS630"/>
    <property type="match status" value="1"/>
</dbReference>
<feature type="domain" description="Tc1-like transposase DDE" evidence="1">
    <location>
        <begin position="160"/>
        <end position="298"/>
    </location>
</feature>
<organism evidence="2 3">
    <name type="scientific">Luteolibacter flavescens</name>
    <dbReference type="NCBI Taxonomy" id="1859460"/>
    <lineage>
        <taxon>Bacteria</taxon>
        <taxon>Pseudomonadati</taxon>
        <taxon>Verrucomicrobiota</taxon>
        <taxon>Verrucomicrobiia</taxon>
        <taxon>Verrucomicrobiales</taxon>
        <taxon>Verrucomicrobiaceae</taxon>
        <taxon>Luteolibacter</taxon>
    </lineage>
</organism>
<gene>
    <name evidence="2" type="ORF">OKA04_18165</name>
</gene>
<keyword evidence="3" id="KW-1185">Reference proteome</keyword>
<dbReference type="InterPro" id="IPR009057">
    <property type="entry name" value="Homeodomain-like_sf"/>
</dbReference>
<dbReference type="Gene3D" id="3.30.420.10">
    <property type="entry name" value="Ribonuclease H-like superfamily/Ribonuclease H"/>
    <property type="match status" value="1"/>
</dbReference>
<evidence type="ECO:0000313" key="3">
    <source>
        <dbReference type="Proteomes" id="UP001207930"/>
    </source>
</evidence>
<dbReference type="SUPFAM" id="SSF46689">
    <property type="entry name" value="Homeodomain-like"/>
    <property type="match status" value="1"/>
</dbReference>
<sequence length="326" mass="37502">MDCGPDGKAFRRLNAIHLLLVGGSFELVLRNSRVKERTLRLWISRFNSMGIDGLTYRPHTGRPRKMQPAQVVSDILTVVDDPSLAQQSHWTLTKLCGWLREEKSIELSYRTLVRYLHEHNYARRIPRKMPEPPDREAWEIQRETFAGELLDLLDDRKADVFFGDEAGFEGDPRPRAKWVKRGTRPTQGYFGGHVRQNVVGAVNPQSGQLVSLIVPHCDTQVFQAFLDTMAAEVPRKKGRRVVLVLDNASWHRAKGLEWHHIEPVYLPPYSPDFNPIERLWQHLKGHYLAGYLTKSGKELGDKIYDSIRALLDQPDLLRSVCRTHSD</sequence>
<dbReference type="PANTHER" id="PTHR46564">
    <property type="entry name" value="TRANSPOSASE"/>
    <property type="match status" value="1"/>
</dbReference>
<dbReference type="Proteomes" id="UP001207930">
    <property type="component" value="Unassembled WGS sequence"/>
</dbReference>
<evidence type="ECO:0000313" key="2">
    <source>
        <dbReference type="EMBL" id="MCW1886669.1"/>
    </source>
</evidence>
<proteinExistence type="predicted"/>
<dbReference type="PANTHER" id="PTHR46564:SF1">
    <property type="entry name" value="TRANSPOSASE"/>
    <property type="match status" value="1"/>
</dbReference>
<dbReference type="InterPro" id="IPR047655">
    <property type="entry name" value="Transpos_IS630-like"/>
</dbReference>
<dbReference type="RefSeq" id="WP_264502624.1">
    <property type="nucleotide sequence ID" value="NZ_JAPDDS010000011.1"/>
</dbReference>
<dbReference type="EMBL" id="JAPDDS010000011">
    <property type="protein sequence ID" value="MCW1886669.1"/>
    <property type="molecule type" value="Genomic_DNA"/>
</dbReference>
<dbReference type="InterPro" id="IPR038717">
    <property type="entry name" value="Tc1-like_DDE_dom"/>
</dbReference>
<name>A0ABT3FTW4_9BACT</name>